<evidence type="ECO:0000256" key="5">
    <source>
        <dbReference type="ARBA" id="ARBA00022989"/>
    </source>
</evidence>
<accession>A0A368V8X9</accession>
<feature type="transmembrane region" description="Helical" evidence="7">
    <location>
        <begin position="143"/>
        <end position="164"/>
    </location>
</feature>
<dbReference type="PANTHER" id="PTHR30250:SF10">
    <property type="entry name" value="LIPOPOLYSACCHARIDE BIOSYNTHESIS PROTEIN WZXC"/>
    <property type="match status" value="1"/>
</dbReference>
<comment type="subcellular location">
    <subcellularLocation>
        <location evidence="1">Cell membrane</location>
        <topology evidence="1">Multi-pass membrane protein</topology>
    </subcellularLocation>
</comment>
<name>A0A368V8X9_9BACT</name>
<reference evidence="8 9" key="1">
    <citation type="submission" date="2018-07" db="EMBL/GenBank/DDBJ databases">
        <title>Freshwater and sediment microbial communities from various areas in North America, analyzing microbe dynamics in response to fracking.</title>
        <authorList>
            <person name="Lamendella R."/>
        </authorList>
    </citation>
    <scope>NUCLEOTIDE SEQUENCE [LARGE SCALE GENOMIC DNA]</scope>
    <source>
        <strain evidence="8 9">160A</strain>
    </source>
</reference>
<dbReference type="RefSeq" id="WP_114436745.1">
    <property type="nucleotide sequence ID" value="NZ_QPIZ01000007.1"/>
</dbReference>
<evidence type="ECO:0000256" key="2">
    <source>
        <dbReference type="ARBA" id="ARBA00007430"/>
    </source>
</evidence>
<feature type="transmembrane region" description="Helical" evidence="7">
    <location>
        <begin position="324"/>
        <end position="345"/>
    </location>
</feature>
<feature type="transmembrane region" description="Helical" evidence="7">
    <location>
        <begin position="381"/>
        <end position="399"/>
    </location>
</feature>
<dbReference type="Pfam" id="PF13440">
    <property type="entry name" value="Polysacc_synt_3"/>
    <property type="match status" value="1"/>
</dbReference>
<sequence length="479" mass="54434">MSLRSRGRTAIKWSLFEKFLKRGITFVVSMFLARLLEPSDFGLVAMVSVFTAFAEVFYDFGMGQALVQRKQVSEVQYSTVFYVNMLLGIAVYAIMWIAAPYIALFYENDILTNIVRVSSLTFIISSAGLVNASVIMRSLEYNIFAKAMVISSVVGGVLGIGMAYQGYGVWSLVIYGVVSSLVNTGVLWALTPWRPRALFQLKSIKKIWLTGLGFMNVGVINNVVSRIDNLFIGKIFDAATLGFFNRAKALQELPQYTFILPITRPMFPVFSQLQADDKKLQEAFFQMLHLLNFVILLIFGILYFSAKNWIVILYSDKWLESVPYLKILLLLMPILPYNVLVTSLLKGMGRMRLLTRLTILDGIAIFSGIGFGFFYGLVGYLYAFVGFKYVVYFYRLWIVNRTFKIDWKTSVISLIKMLAVVAVIFFVVGFFNISNVFLEAFVISSVFVILFVGISFLLKLEGAFYAKQELKDFIHRKKF</sequence>
<keyword evidence="4 7" id="KW-0812">Transmembrane</keyword>
<comment type="similarity">
    <text evidence="2">Belongs to the polysaccharide synthase family.</text>
</comment>
<keyword evidence="6 7" id="KW-0472">Membrane</keyword>
<organism evidence="8 9">
    <name type="scientific">Marinilabilia salmonicolor</name>
    <dbReference type="NCBI Taxonomy" id="989"/>
    <lineage>
        <taxon>Bacteria</taxon>
        <taxon>Pseudomonadati</taxon>
        <taxon>Bacteroidota</taxon>
        <taxon>Bacteroidia</taxon>
        <taxon>Marinilabiliales</taxon>
        <taxon>Marinilabiliaceae</taxon>
        <taxon>Marinilabilia</taxon>
    </lineage>
</organism>
<evidence type="ECO:0000256" key="4">
    <source>
        <dbReference type="ARBA" id="ARBA00022692"/>
    </source>
</evidence>
<dbReference type="EMBL" id="QPIZ01000007">
    <property type="protein sequence ID" value="RCW36725.1"/>
    <property type="molecule type" value="Genomic_DNA"/>
</dbReference>
<keyword evidence="3" id="KW-1003">Cell membrane</keyword>
<evidence type="ECO:0000313" key="8">
    <source>
        <dbReference type="EMBL" id="RCW36725.1"/>
    </source>
</evidence>
<gene>
    <name evidence="8" type="ORF">DFO77_10715</name>
</gene>
<feature type="transmembrane region" description="Helical" evidence="7">
    <location>
        <begin position="42"/>
        <end position="60"/>
    </location>
</feature>
<feature type="transmembrane region" description="Helical" evidence="7">
    <location>
        <begin position="357"/>
        <end position="375"/>
    </location>
</feature>
<keyword evidence="9" id="KW-1185">Reference proteome</keyword>
<feature type="transmembrane region" description="Helical" evidence="7">
    <location>
        <begin position="437"/>
        <end position="458"/>
    </location>
</feature>
<protein>
    <submittedName>
        <fullName evidence="8">O-antigen/teichoic acid export membrane protein</fullName>
    </submittedName>
</protein>
<feature type="transmembrane region" description="Helical" evidence="7">
    <location>
        <begin position="114"/>
        <end position="136"/>
    </location>
</feature>
<dbReference type="PANTHER" id="PTHR30250">
    <property type="entry name" value="PST FAMILY PREDICTED COLANIC ACID TRANSPORTER"/>
    <property type="match status" value="1"/>
</dbReference>
<dbReference type="Proteomes" id="UP000252733">
    <property type="component" value="Unassembled WGS sequence"/>
</dbReference>
<dbReference type="CDD" id="cd13127">
    <property type="entry name" value="MATE_tuaB_like"/>
    <property type="match status" value="1"/>
</dbReference>
<dbReference type="GO" id="GO:0005886">
    <property type="term" value="C:plasma membrane"/>
    <property type="evidence" value="ECO:0007669"/>
    <property type="project" value="UniProtKB-SubCell"/>
</dbReference>
<evidence type="ECO:0000313" key="9">
    <source>
        <dbReference type="Proteomes" id="UP000252733"/>
    </source>
</evidence>
<proteinExistence type="inferred from homology"/>
<feature type="transmembrane region" description="Helical" evidence="7">
    <location>
        <begin position="170"/>
        <end position="190"/>
    </location>
</feature>
<keyword evidence="5 7" id="KW-1133">Transmembrane helix</keyword>
<dbReference type="InterPro" id="IPR050833">
    <property type="entry name" value="Poly_Biosynth_Transport"/>
</dbReference>
<dbReference type="AlphaFoldDB" id="A0A368V8X9"/>
<comment type="caution">
    <text evidence="8">The sequence shown here is derived from an EMBL/GenBank/DDBJ whole genome shotgun (WGS) entry which is preliminary data.</text>
</comment>
<feature type="transmembrane region" description="Helical" evidence="7">
    <location>
        <begin position="20"/>
        <end position="36"/>
    </location>
</feature>
<feature type="transmembrane region" description="Helical" evidence="7">
    <location>
        <begin position="283"/>
        <end position="304"/>
    </location>
</feature>
<evidence type="ECO:0000256" key="1">
    <source>
        <dbReference type="ARBA" id="ARBA00004651"/>
    </source>
</evidence>
<evidence type="ECO:0000256" key="7">
    <source>
        <dbReference type="SAM" id="Phobius"/>
    </source>
</evidence>
<evidence type="ECO:0000256" key="6">
    <source>
        <dbReference type="ARBA" id="ARBA00023136"/>
    </source>
</evidence>
<feature type="transmembrane region" description="Helical" evidence="7">
    <location>
        <begin position="81"/>
        <end position="102"/>
    </location>
</feature>
<evidence type="ECO:0000256" key="3">
    <source>
        <dbReference type="ARBA" id="ARBA00022475"/>
    </source>
</evidence>
<feature type="transmembrane region" description="Helical" evidence="7">
    <location>
        <begin position="411"/>
        <end position="431"/>
    </location>
</feature>